<accession>A0A0J6VEQ7</accession>
<dbReference type="InterPro" id="IPR014729">
    <property type="entry name" value="Rossmann-like_a/b/a_fold"/>
</dbReference>
<dbReference type="PANTHER" id="PTHR46268">
    <property type="entry name" value="STRESS RESPONSE PROTEIN NHAX"/>
    <property type="match status" value="1"/>
</dbReference>
<evidence type="ECO:0000256" key="1">
    <source>
        <dbReference type="ARBA" id="ARBA00008791"/>
    </source>
</evidence>
<dbReference type="PRINTS" id="PR01438">
    <property type="entry name" value="UNVRSLSTRESS"/>
</dbReference>
<dbReference type="Pfam" id="PF00582">
    <property type="entry name" value="Usp"/>
    <property type="match status" value="2"/>
</dbReference>
<comment type="similarity">
    <text evidence="1">Belongs to the universal stress protein A family.</text>
</comment>
<feature type="domain" description="UspA" evidence="2">
    <location>
        <begin position="158"/>
        <end position="289"/>
    </location>
</feature>
<organism evidence="3 4">
    <name type="scientific">Mycolicibacterium obuense</name>
    <dbReference type="NCBI Taxonomy" id="1807"/>
    <lineage>
        <taxon>Bacteria</taxon>
        <taxon>Bacillati</taxon>
        <taxon>Actinomycetota</taxon>
        <taxon>Actinomycetes</taxon>
        <taxon>Mycobacteriales</taxon>
        <taxon>Mycobacteriaceae</taxon>
        <taxon>Mycolicibacterium</taxon>
    </lineage>
</organism>
<dbReference type="SUPFAM" id="SSF52402">
    <property type="entry name" value="Adenine nucleotide alpha hydrolases-like"/>
    <property type="match status" value="2"/>
</dbReference>
<dbReference type="PATRIC" id="fig|1807.14.peg.5126"/>
<feature type="domain" description="UspA" evidence="2">
    <location>
        <begin position="9"/>
        <end position="145"/>
    </location>
</feature>
<sequence length="295" mass="31837">MSSNREFGILVAVDGSPESHAALRFAAQEATLRRRPVTVMHVVSPIVVTWPIEPVVTDFYQWQEDNAADVLRRSQETLQSFGDTELDVRIDVRHDGIVTELSNASRDADMMVIGSRGLGPVGGVALGSVSRAMLHHAECPVVVVKEGAVRATDRKLPVLLGIDGSPASEAATAFAFEEASRRGVDLIALHAWSDVAVFPIVGMSWQQREDEGHEVLGERLAGRQEAYPDVRVVRRIVCDKAARWLIDEAKQAQLVVVGSRGRGGIPAMLLGSISAAVAECATTPVAVVRDGRHRA</sequence>
<dbReference type="InterPro" id="IPR006016">
    <property type="entry name" value="UspA"/>
</dbReference>
<comment type="caution">
    <text evidence="3">The sequence shown here is derived from an EMBL/GenBank/DDBJ whole genome shotgun (WGS) entry which is preliminary data.</text>
</comment>
<dbReference type="InterPro" id="IPR006015">
    <property type="entry name" value="Universal_stress_UspA"/>
</dbReference>
<dbReference type="AlphaFoldDB" id="A0A0J6VEQ7"/>
<evidence type="ECO:0000313" key="4">
    <source>
        <dbReference type="Proteomes" id="UP000036313"/>
    </source>
</evidence>
<proteinExistence type="inferred from homology"/>
<gene>
    <name evidence="3" type="ORF">MOBUDSM44075_05085</name>
</gene>
<name>A0A0J6VEQ7_9MYCO</name>
<dbReference type="RefSeq" id="WP_048425140.1">
    <property type="nucleotide sequence ID" value="NZ_JYNU01000058.1"/>
</dbReference>
<evidence type="ECO:0000313" key="3">
    <source>
        <dbReference type="EMBL" id="KMO68087.1"/>
    </source>
</evidence>
<dbReference type="EMBL" id="JYNU01000058">
    <property type="protein sequence ID" value="KMO68087.1"/>
    <property type="molecule type" value="Genomic_DNA"/>
</dbReference>
<evidence type="ECO:0000259" key="2">
    <source>
        <dbReference type="Pfam" id="PF00582"/>
    </source>
</evidence>
<protein>
    <submittedName>
        <fullName evidence="3">Universal stress protein</fullName>
    </submittedName>
</protein>
<dbReference type="Gene3D" id="3.40.50.620">
    <property type="entry name" value="HUPs"/>
    <property type="match status" value="2"/>
</dbReference>
<reference evidence="3 4" key="1">
    <citation type="journal article" date="2015" name="Genome Biol. Evol.">
        <title>Characterization of Three Mycobacterium spp. with Potential Use in Bioremediation by Genome Sequencing and Comparative Genomics.</title>
        <authorList>
            <person name="Das S."/>
            <person name="Pettersson B.M."/>
            <person name="Behra P.R."/>
            <person name="Ramesh M."/>
            <person name="Dasgupta S."/>
            <person name="Bhattacharya A."/>
            <person name="Kirsebom L.A."/>
        </authorList>
    </citation>
    <scope>NUCLEOTIDE SEQUENCE [LARGE SCALE GENOMIC DNA]</scope>
    <source>
        <strain evidence="3 4">DSM 44075</strain>
    </source>
</reference>
<dbReference type="Proteomes" id="UP000036313">
    <property type="component" value="Unassembled WGS sequence"/>
</dbReference>
<dbReference type="PANTHER" id="PTHR46268:SF6">
    <property type="entry name" value="UNIVERSAL STRESS PROTEIN UP12"/>
    <property type="match status" value="1"/>
</dbReference>